<keyword evidence="1" id="KW-0812">Transmembrane</keyword>
<feature type="transmembrane region" description="Helical" evidence="1">
    <location>
        <begin position="783"/>
        <end position="803"/>
    </location>
</feature>
<evidence type="ECO:0000313" key="2">
    <source>
        <dbReference type="EMBL" id="EAP86127.1"/>
    </source>
</evidence>
<feature type="transmembrane region" description="Helical" evidence="1">
    <location>
        <begin position="499"/>
        <end position="517"/>
    </location>
</feature>
<feature type="transmembrane region" description="Helical" evidence="1">
    <location>
        <begin position="191"/>
        <end position="211"/>
    </location>
</feature>
<dbReference type="PANTHER" id="PTHR38454:SF1">
    <property type="entry name" value="INTEGRAL MEMBRANE PROTEIN"/>
    <property type="match status" value="1"/>
</dbReference>
<protein>
    <recommendedName>
        <fullName evidence="4">Membrane protein YfhO</fullName>
    </recommendedName>
</protein>
<feature type="transmembrane region" description="Helical" evidence="1">
    <location>
        <begin position="412"/>
        <end position="430"/>
    </location>
</feature>
<name>A3UBX6_CROAH</name>
<dbReference type="KEGG" id="cat:CA2559_08841"/>
<feature type="transmembrane region" description="Helical" evidence="1">
    <location>
        <begin position="99"/>
        <end position="116"/>
    </location>
</feature>
<keyword evidence="3" id="KW-1185">Reference proteome</keyword>
<dbReference type="InterPro" id="IPR018580">
    <property type="entry name" value="Uncharacterised_YfhO"/>
</dbReference>
<dbReference type="Pfam" id="PF09586">
    <property type="entry name" value="YfhO"/>
    <property type="match status" value="1"/>
</dbReference>
<reference evidence="2 3" key="1">
    <citation type="journal article" date="2010" name="J. Bacteriol.">
        <title>The complete genome sequence of Croceibacter atlanticus HTCC2559T.</title>
        <authorList>
            <person name="Oh H.M."/>
            <person name="Kang I."/>
            <person name="Ferriera S."/>
            <person name="Giovannoni S.J."/>
            <person name="Cho J.C."/>
        </authorList>
    </citation>
    <scope>NUCLEOTIDE SEQUENCE [LARGE SCALE GENOMIC DNA]</scope>
    <source>
        <strain evidence="3">ATCC BAA-628 / HTCC2559 / KCTC 12090</strain>
    </source>
</reference>
<dbReference type="AlphaFoldDB" id="A3UBX6"/>
<dbReference type="Proteomes" id="UP000002297">
    <property type="component" value="Chromosome"/>
</dbReference>
<keyword evidence="1" id="KW-0472">Membrane</keyword>
<feature type="transmembrane region" description="Helical" evidence="1">
    <location>
        <begin position="524"/>
        <end position="541"/>
    </location>
</feature>
<feature type="transmembrane region" description="Helical" evidence="1">
    <location>
        <begin position="12"/>
        <end position="30"/>
    </location>
</feature>
<dbReference type="GeneID" id="89453520"/>
<organism evidence="2 3">
    <name type="scientific">Croceibacter atlanticus (strain ATCC BAA-628 / JCM 21780 / CIP 108009 / IAM 15332 / KCTC 12090 / HTCC2559)</name>
    <dbReference type="NCBI Taxonomy" id="216432"/>
    <lineage>
        <taxon>Bacteria</taxon>
        <taxon>Pseudomonadati</taxon>
        <taxon>Bacteroidota</taxon>
        <taxon>Flavobacteriia</taxon>
        <taxon>Flavobacteriales</taxon>
        <taxon>Flavobacteriaceae</taxon>
        <taxon>Croceibacter</taxon>
    </lineage>
</organism>
<dbReference type="RefSeq" id="WP_013187513.1">
    <property type="nucleotide sequence ID" value="NC_014230.1"/>
</dbReference>
<feature type="transmembrane region" description="Helical" evidence="1">
    <location>
        <begin position="341"/>
        <end position="360"/>
    </location>
</feature>
<feature type="transmembrane region" description="Helical" evidence="1">
    <location>
        <begin position="223"/>
        <end position="243"/>
    </location>
</feature>
<keyword evidence="1" id="KW-1133">Transmembrane helix</keyword>
<dbReference type="EMBL" id="CP002046">
    <property type="protein sequence ID" value="EAP86127.1"/>
    <property type="molecule type" value="Genomic_DNA"/>
</dbReference>
<dbReference type="HOGENOM" id="CLU_008305_0_0_10"/>
<proteinExistence type="predicted"/>
<accession>A3UBX6</accession>
<feature type="transmembrane region" description="Helical" evidence="1">
    <location>
        <begin position="442"/>
        <end position="460"/>
    </location>
</feature>
<dbReference type="OrthoDB" id="9772884at2"/>
<feature type="transmembrane region" description="Helical" evidence="1">
    <location>
        <begin position="152"/>
        <end position="171"/>
    </location>
</feature>
<gene>
    <name evidence="2" type="ordered locus">CA2559_08841</name>
</gene>
<evidence type="ECO:0000256" key="1">
    <source>
        <dbReference type="SAM" id="Phobius"/>
    </source>
</evidence>
<sequence length="809" mass="91562">MNPSIKKLIPHILVIIGFIIVSMAYFSPLLEGKKLNQSDIAQYKGMSKEQTDFRDATGEEPYWTNAAFGGMPTYQLGAQYPYSFNKMLDRTLRFLPRPADYMFLFFIGIYILLIILKVDWKLAIIASLAFGLSTNMLDILSAGHNAKAHAIAYMPLVLAGILLIFKGRHIWGFLLLAVSMSLEIMANHFQMTYYLLLLVVIIGIVYLIDAIKKKQLPHFFKCIGIMIIAVVIGIATNATSLLATKEYTAFSTRGESAITVNTDGSISEKQDGLSFDYITEYSYGILETLNLFIPRFMGGSSLESLPEDSKTVEEVIKLGASPQQANQFVQQVPMYWGDQTFVGAPAYIGATIIFLFVFALFMVKGRLKYWVVAGIVLSLFLSWGKNLEFLTRFFIDYVPMYDKFRAVSTTQVILRLCIPILAVFGLTQLFNNVVRKEEKLNALKWTSIILGGITLIILAFNNTLFNFESPYDTMFIEQMGVDFVKAIREDRATLLSEDTLRTLILIALVAVLIFGYIKEKINEKLVVAGLVILVLFDLVGVDKRYVNDDNFVSKYLIDQPFQPNSADQEILKDKGNYRVLDLSGSPLNSARASFFHNSIGGYHGAKPKRMQDLFEFHVYEGNQAVLNMLNVKYNIIKNEGNLFAQRNPYANGNAWFVDSIQETRTDNEVILYLSFLNTKEKALITPEFTSNLKQHTFKKDSTATINLKSYQPNELIYESKSSQDAFAVFSEIYYENGWKAFIDEKEVDILRVNYTLRGLEIPSGTHEIVFRFEPKVIKTGSTIVLASSILLMLLILGGIFYEFKEKNKT</sequence>
<dbReference type="STRING" id="216432.CA2559_08841"/>
<evidence type="ECO:0000313" key="3">
    <source>
        <dbReference type="Proteomes" id="UP000002297"/>
    </source>
</evidence>
<dbReference type="PANTHER" id="PTHR38454">
    <property type="entry name" value="INTEGRAL MEMBRANE PROTEIN-RELATED"/>
    <property type="match status" value="1"/>
</dbReference>
<feature type="transmembrane region" description="Helical" evidence="1">
    <location>
        <begin position="367"/>
        <end position="384"/>
    </location>
</feature>
<evidence type="ECO:0008006" key="4">
    <source>
        <dbReference type="Google" id="ProtNLM"/>
    </source>
</evidence>
<dbReference type="eggNOG" id="COG4485">
    <property type="taxonomic scope" value="Bacteria"/>
</dbReference>